<feature type="compositionally biased region" description="Basic and acidic residues" evidence="1">
    <location>
        <begin position="260"/>
        <end position="282"/>
    </location>
</feature>
<proteinExistence type="predicted"/>
<dbReference type="AlphaFoldDB" id="A0A9Q1QE13"/>
<dbReference type="EMBL" id="JAKOGI010000269">
    <property type="protein sequence ID" value="KAJ8438091.1"/>
    <property type="molecule type" value="Genomic_DNA"/>
</dbReference>
<keyword evidence="3" id="KW-1185">Reference proteome</keyword>
<dbReference type="Proteomes" id="UP001153076">
    <property type="component" value="Unassembled WGS sequence"/>
</dbReference>
<feature type="compositionally biased region" description="Basic and acidic residues" evidence="1">
    <location>
        <begin position="293"/>
        <end position="307"/>
    </location>
</feature>
<evidence type="ECO:0000313" key="3">
    <source>
        <dbReference type="Proteomes" id="UP001153076"/>
    </source>
</evidence>
<evidence type="ECO:0000313" key="2">
    <source>
        <dbReference type="EMBL" id="KAJ8438091.1"/>
    </source>
</evidence>
<evidence type="ECO:0000256" key="1">
    <source>
        <dbReference type="SAM" id="MobiDB-lite"/>
    </source>
</evidence>
<organism evidence="2 3">
    <name type="scientific">Carnegiea gigantea</name>
    <dbReference type="NCBI Taxonomy" id="171969"/>
    <lineage>
        <taxon>Eukaryota</taxon>
        <taxon>Viridiplantae</taxon>
        <taxon>Streptophyta</taxon>
        <taxon>Embryophyta</taxon>
        <taxon>Tracheophyta</taxon>
        <taxon>Spermatophyta</taxon>
        <taxon>Magnoliopsida</taxon>
        <taxon>eudicotyledons</taxon>
        <taxon>Gunneridae</taxon>
        <taxon>Pentapetalae</taxon>
        <taxon>Caryophyllales</taxon>
        <taxon>Cactineae</taxon>
        <taxon>Cactaceae</taxon>
        <taxon>Cactoideae</taxon>
        <taxon>Echinocereeae</taxon>
        <taxon>Carnegiea</taxon>
    </lineage>
</organism>
<name>A0A9Q1QE13_9CARY</name>
<feature type="region of interest" description="Disordered" evidence="1">
    <location>
        <begin position="256"/>
        <end position="307"/>
    </location>
</feature>
<gene>
    <name evidence="2" type="ORF">Cgig2_019939</name>
</gene>
<accession>A0A9Q1QE13</accession>
<reference evidence="2" key="1">
    <citation type="submission" date="2022-04" db="EMBL/GenBank/DDBJ databases">
        <title>Carnegiea gigantea Genome sequencing and assembly v2.</title>
        <authorList>
            <person name="Copetti D."/>
            <person name="Sanderson M.J."/>
            <person name="Burquez A."/>
            <person name="Wojciechowski M.F."/>
        </authorList>
    </citation>
    <scope>NUCLEOTIDE SEQUENCE</scope>
    <source>
        <strain evidence="2">SGP5-SGP5p</strain>
        <tissue evidence="2">Aerial part</tissue>
    </source>
</reference>
<comment type="caution">
    <text evidence="2">The sequence shown here is derived from an EMBL/GenBank/DDBJ whole genome shotgun (WGS) entry which is preliminary data.</text>
</comment>
<sequence>MGLLEVSEGKSLESDIEFLQQWRKRWNIERGGPQVGKMDDVILEHGGHGPEFIIDFIIYSISTCIFENANGTCHFLVLKYLCNVNEIHNYNWCAYVIKCLNNAIIEWKGDKRTFFTNSLLFLMLCENKVERWFPVAINWPMKNYAWLKHIYKYTSKNWKRNNTNKEYLVNFPQQLQLESNDVHIVHIAMKNFKKLYLSIMSSTGVNQTEQIAYPQMTLITTVQSFWNSLDFHPKDASALIARISYQHTNRGIKNAVNFGKSEESTKDIHKEDKEKAESRDTKGGTTKPPIQKDSLDNQADKKGKEVVVRQQPKRIVKEMPFVCRSPYLKDYGDFRDQLKLEKKMLVDYPFLPPDELHPSM</sequence>
<protein>
    <recommendedName>
        <fullName evidence="4">Aminotransferase-like plant mobile domain-containing protein</fullName>
    </recommendedName>
</protein>
<evidence type="ECO:0008006" key="4">
    <source>
        <dbReference type="Google" id="ProtNLM"/>
    </source>
</evidence>
<dbReference type="OrthoDB" id="693469at2759"/>